<dbReference type="InterPro" id="IPR016477">
    <property type="entry name" value="Fructo-/Ketosamine-3-kinase"/>
</dbReference>
<gene>
    <name evidence="1" type="ORF">METZ01_LOCUS130934</name>
</gene>
<dbReference type="EMBL" id="UINC01018563">
    <property type="protein sequence ID" value="SVA78080.1"/>
    <property type="molecule type" value="Genomic_DNA"/>
</dbReference>
<organism evidence="1">
    <name type="scientific">marine metagenome</name>
    <dbReference type="NCBI Taxonomy" id="408172"/>
    <lineage>
        <taxon>unclassified sequences</taxon>
        <taxon>metagenomes</taxon>
        <taxon>ecological metagenomes</taxon>
    </lineage>
</organism>
<dbReference type="Pfam" id="PF03881">
    <property type="entry name" value="Fructosamin_kin"/>
    <property type="match status" value="1"/>
</dbReference>
<sequence>MFDSEAQGLEELRKAAAVSVPEVVAKDTNFLLLEWIEEGEDSDDSSMEKLGFQFAELHRFHGDKFGYLQENYLGDSPQINIPSSAGSENWATFYAENRLQFQAELAEKNGYATQEMRILLDLLIMKIPDLLSGTEEKPSLLHGDLWCGNYLVDVSGKPWLIDPAVYYGHREADLAMTSLFGGFSETFYSAYKSAFPLAPDYNVREPLYQLYHLLNHLNLFGTGYYGQVFSILKRYAG</sequence>
<dbReference type="PIRSF" id="PIRSF006221">
    <property type="entry name" value="Ketosamine-3-kinase"/>
    <property type="match status" value="1"/>
</dbReference>
<dbReference type="Gene3D" id="3.30.200.20">
    <property type="entry name" value="Phosphorylase Kinase, domain 1"/>
    <property type="match status" value="1"/>
</dbReference>
<accession>A0A381YM77</accession>
<name>A0A381YM77_9ZZZZ</name>
<dbReference type="PANTHER" id="PTHR12149:SF8">
    <property type="entry name" value="PROTEIN-RIBULOSAMINE 3-KINASE"/>
    <property type="match status" value="1"/>
</dbReference>
<dbReference type="AlphaFoldDB" id="A0A381YM77"/>
<dbReference type="SUPFAM" id="SSF56112">
    <property type="entry name" value="Protein kinase-like (PK-like)"/>
    <property type="match status" value="1"/>
</dbReference>
<evidence type="ECO:0008006" key="2">
    <source>
        <dbReference type="Google" id="ProtNLM"/>
    </source>
</evidence>
<proteinExistence type="predicted"/>
<protein>
    <recommendedName>
        <fullName evidence="2">Fructosamine kinase</fullName>
    </recommendedName>
</protein>
<reference evidence="1" key="1">
    <citation type="submission" date="2018-05" db="EMBL/GenBank/DDBJ databases">
        <authorList>
            <person name="Lanie J.A."/>
            <person name="Ng W.-L."/>
            <person name="Kazmierczak K.M."/>
            <person name="Andrzejewski T.M."/>
            <person name="Davidsen T.M."/>
            <person name="Wayne K.J."/>
            <person name="Tettelin H."/>
            <person name="Glass J.I."/>
            <person name="Rusch D."/>
            <person name="Podicherti R."/>
            <person name="Tsui H.-C.T."/>
            <person name="Winkler M.E."/>
        </authorList>
    </citation>
    <scope>NUCLEOTIDE SEQUENCE</scope>
</reference>
<dbReference type="Gene3D" id="3.90.1200.10">
    <property type="match status" value="1"/>
</dbReference>
<dbReference type="PANTHER" id="PTHR12149">
    <property type="entry name" value="FRUCTOSAMINE 3 KINASE-RELATED PROTEIN"/>
    <property type="match status" value="1"/>
</dbReference>
<dbReference type="InterPro" id="IPR011009">
    <property type="entry name" value="Kinase-like_dom_sf"/>
</dbReference>
<evidence type="ECO:0000313" key="1">
    <source>
        <dbReference type="EMBL" id="SVA78080.1"/>
    </source>
</evidence>